<dbReference type="RefSeq" id="WP_311620759.1">
    <property type="nucleotide sequence ID" value="NZ_JAVREV010000021.1"/>
</dbReference>
<dbReference type="Pfam" id="PF13560">
    <property type="entry name" value="HTH_31"/>
    <property type="match status" value="1"/>
</dbReference>
<feature type="domain" description="DUF5753" evidence="1">
    <location>
        <begin position="78"/>
        <end position="255"/>
    </location>
</feature>
<gene>
    <name evidence="2" type="ORF">RM779_28990</name>
</gene>
<proteinExistence type="predicted"/>
<name>A0ABU2SC98_9ACTN</name>
<dbReference type="EMBL" id="JAVREV010000021">
    <property type="protein sequence ID" value="MDT0446603.1"/>
    <property type="molecule type" value="Genomic_DNA"/>
</dbReference>
<evidence type="ECO:0000313" key="2">
    <source>
        <dbReference type="EMBL" id="MDT0446603.1"/>
    </source>
</evidence>
<keyword evidence="3" id="KW-1185">Reference proteome</keyword>
<dbReference type="InterPro" id="IPR001387">
    <property type="entry name" value="Cro/C1-type_HTH"/>
</dbReference>
<reference evidence="3" key="1">
    <citation type="submission" date="2023-07" db="EMBL/GenBank/DDBJ databases">
        <title>30 novel species of actinomycetes from the DSMZ collection.</title>
        <authorList>
            <person name="Nouioui I."/>
        </authorList>
    </citation>
    <scope>NUCLEOTIDE SEQUENCE [LARGE SCALE GENOMIC DNA]</scope>
    <source>
        <strain evidence="3">DSM 41886</strain>
    </source>
</reference>
<dbReference type="InterPro" id="IPR043917">
    <property type="entry name" value="DUF5753"/>
</dbReference>
<evidence type="ECO:0000313" key="3">
    <source>
        <dbReference type="Proteomes" id="UP001183615"/>
    </source>
</evidence>
<accession>A0ABU2SC98</accession>
<dbReference type="CDD" id="cd00093">
    <property type="entry name" value="HTH_XRE"/>
    <property type="match status" value="1"/>
</dbReference>
<evidence type="ECO:0000259" key="1">
    <source>
        <dbReference type="Pfam" id="PF19054"/>
    </source>
</evidence>
<dbReference type="Pfam" id="PF19054">
    <property type="entry name" value="DUF5753"/>
    <property type="match status" value="1"/>
</dbReference>
<organism evidence="2 3">
    <name type="scientific">Streptomyces johnsoniae</name>
    <dbReference type="NCBI Taxonomy" id="3075532"/>
    <lineage>
        <taxon>Bacteria</taxon>
        <taxon>Bacillati</taxon>
        <taxon>Actinomycetota</taxon>
        <taxon>Actinomycetes</taxon>
        <taxon>Kitasatosporales</taxon>
        <taxon>Streptomycetaceae</taxon>
        <taxon>Streptomyces</taxon>
    </lineage>
</organism>
<protein>
    <submittedName>
        <fullName evidence="2">DUF5753 domain-containing protein</fullName>
    </submittedName>
</protein>
<dbReference type="Proteomes" id="UP001183615">
    <property type="component" value="Unassembled WGS sequence"/>
</dbReference>
<comment type="caution">
    <text evidence="2">The sequence shown here is derived from an EMBL/GenBank/DDBJ whole genome shotgun (WGS) entry which is preliminary data.</text>
</comment>
<sequence length="263" mass="29991">MRHLYGFDLRRHREHADLSLAKLAGEVPCSKSQLARIETAESMALPGLSEEFDRLFGTNGHFVRLHALVRRELHPDQYRRFMGYEENAQVIEYYATQAVPGLLQTKEYARAFFGYAPDVAPEVLEERLAARMLRQERLEGAGSLRVWAILDEAVLRRPVGGPRIMRGQLARLLLLGDDSASALQVLPFAHGGHALMEGPLTLLRMRDGRAVAWEEGRNSGYLHEDAELVERRRRLYDALRAYALSPKESAQLIRRIMEEYKPS</sequence>